<evidence type="ECO:0000313" key="2">
    <source>
        <dbReference type="Proteomes" id="UP001151760"/>
    </source>
</evidence>
<dbReference type="Proteomes" id="UP001151760">
    <property type="component" value="Unassembled WGS sequence"/>
</dbReference>
<sequence>MKSVFACFPNEQGWINYTLGESLCQKKLRQSVIPRSGIGKKYSDSFKSLATGGEDLQNQDLLLTIYFATRRALFFNTVTILHTSSPINPLESNNLSQSGVALIPIRHRSNSWISSCMA</sequence>
<name>A0ABQ5HD26_9ASTR</name>
<accession>A0ABQ5HD26</accession>
<evidence type="ECO:0000313" key="1">
    <source>
        <dbReference type="EMBL" id="GJT85489.1"/>
    </source>
</evidence>
<organism evidence="1 2">
    <name type="scientific">Tanacetum coccineum</name>
    <dbReference type="NCBI Taxonomy" id="301880"/>
    <lineage>
        <taxon>Eukaryota</taxon>
        <taxon>Viridiplantae</taxon>
        <taxon>Streptophyta</taxon>
        <taxon>Embryophyta</taxon>
        <taxon>Tracheophyta</taxon>
        <taxon>Spermatophyta</taxon>
        <taxon>Magnoliopsida</taxon>
        <taxon>eudicotyledons</taxon>
        <taxon>Gunneridae</taxon>
        <taxon>Pentapetalae</taxon>
        <taxon>asterids</taxon>
        <taxon>campanulids</taxon>
        <taxon>Asterales</taxon>
        <taxon>Asteraceae</taxon>
        <taxon>Asteroideae</taxon>
        <taxon>Anthemideae</taxon>
        <taxon>Anthemidinae</taxon>
        <taxon>Tanacetum</taxon>
    </lineage>
</organism>
<reference evidence="1" key="1">
    <citation type="journal article" date="2022" name="Int. J. Mol. Sci.">
        <title>Draft Genome of Tanacetum Coccineum: Genomic Comparison of Closely Related Tanacetum-Family Plants.</title>
        <authorList>
            <person name="Yamashiro T."/>
            <person name="Shiraishi A."/>
            <person name="Nakayama K."/>
            <person name="Satake H."/>
        </authorList>
    </citation>
    <scope>NUCLEOTIDE SEQUENCE</scope>
</reference>
<protein>
    <submittedName>
        <fullName evidence="1">Uncharacterized protein</fullName>
    </submittedName>
</protein>
<proteinExistence type="predicted"/>
<keyword evidence="2" id="KW-1185">Reference proteome</keyword>
<dbReference type="EMBL" id="BQNB010019456">
    <property type="protein sequence ID" value="GJT85489.1"/>
    <property type="molecule type" value="Genomic_DNA"/>
</dbReference>
<reference evidence="1" key="2">
    <citation type="submission" date="2022-01" db="EMBL/GenBank/DDBJ databases">
        <authorList>
            <person name="Yamashiro T."/>
            <person name="Shiraishi A."/>
            <person name="Satake H."/>
            <person name="Nakayama K."/>
        </authorList>
    </citation>
    <scope>NUCLEOTIDE SEQUENCE</scope>
</reference>
<comment type="caution">
    <text evidence="1">The sequence shown here is derived from an EMBL/GenBank/DDBJ whole genome shotgun (WGS) entry which is preliminary data.</text>
</comment>
<gene>
    <name evidence="1" type="ORF">Tco_1067206</name>
</gene>